<keyword evidence="4" id="KW-1185">Reference proteome</keyword>
<evidence type="ECO:0000259" key="2">
    <source>
        <dbReference type="Pfam" id="PF07833"/>
    </source>
</evidence>
<comment type="caution">
    <text evidence="3">The sequence shown here is derived from an EMBL/GenBank/DDBJ whole genome shotgun (WGS) entry which is preliminary data.</text>
</comment>
<feature type="chain" id="PRO_5031279281" description="Copper amine oxidase-like N-terminal domain-containing protein" evidence="1">
    <location>
        <begin position="24"/>
        <end position="213"/>
    </location>
</feature>
<organism evidence="3 4">
    <name type="scientific">Paenibacillus endophyticus</name>
    <dbReference type="NCBI Taxonomy" id="1294268"/>
    <lineage>
        <taxon>Bacteria</taxon>
        <taxon>Bacillati</taxon>
        <taxon>Bacillota</taxon>
        <taxon>Bacilli</taxon>
        <taxon>Bacillales</taxon>
        <taxon>Paenibacillaceae</taxon>
        <taxon>Paenibacillus</taxon>
    </lineage>
</organism>
<accession>A0A7W5GAR1</accession>
<reference evidence="3 4" key="1">
    <citation type="submission" date="2020-08" db="EMBL/GenBank/DDBJ databases">
        <title>Genomic Encyclopedia of Type Strains, Phase III (KMG-III): the genomes of soil and plant-associated and newly described type strains.</title>
        <authorList>
            <person name="Whitman W."/>
        </authorList>
    </citation>
    <scope>NUCLEOTIDE SEQUENCE [LARGE SCALE GENOMIC DNA]</scope>
    <source>
        <strain evidence="3 4">CECT 8234</strain>
    </source>
</reference>
<dbReference type="InterPro" id="IPR036582">
    <property type="entry name" value="Mao_N_sf"/>
</dbReference>
<dbReference type="Gene3D" id="3.30.457.10">
    <property type="entry name" value="Copper amine oxidase-like, N-terminal domain"/>
    <property type="match status" value="1"/>
</dbReference>
<dbReference type="EMBL" id="JACHXW010000008">
    <property type="protein sequence ID" value="MBB3153041.1"/>
    <property type="molecule type" value="Genomic_DNA"/>
</dbReference>
<proteinExistence type="predicted"/>
<feature type="signal peptide" evidence="1">
    <location>
        <begin position="1"/>
        <end position="23"/>
    </location>
</feature>
<sequence>MRNIIISGILATGLLLSPISAHAAITKLDGGKLIAGRVFVPIRETGVTLGAKINWDSKTKTASLEKDEKKLIAKVGPFVKLIDGRVYVQLREVSSIFFANDPFGWDSATLTAGNSNLMSSVAPLQTSEALKITSNAISKKKEWVHLLEKADNEELSGSLTWDGLDTFKVVYSVEWHVYEAYTTGTIEVKMKKSGSKWIPSSFNYRESWGVIMP</sequence>
<dbReference type="Proteomes" id="UP000518605">
    <property type="component" value="Unassembled WGS sequence"/>
</dbReference>
<dbReference type="InterPro" id="IPR012854">
    <property type="entry name" value="Cu_amine_oxidase-like_N"/>
</dbReference>
<dbReference type="SUPFAM" id="SSF55383">
    <property type="entry name" value="Copper amine oxidase, domain N"/>
    <property type="match status" value="1"/>
</dbReference>
<evidence type="ECO:0000256" key="1">
    <source>
        <dbReference type="SAM" id="SignalP"/>
    </source>
</evidence>
<dbReference type="Pfam" id="PF07833">
    <property type="entry name" value="Cu_amine_oxidN1"/>
    <property type="match status" value="1"/>
</dbReference>
<keyword evidence="1" id="KW-0732">Signal</keyword>
<protein>
    <recommendedName>
        <fullName evidence="2">Copper amine oxidase-like N-terminal domain-containing protein</fullName>
    </recommendedName>
</protein>
<evidence type="ECO:0000313" key="4">
    <source>
        <dbReference type="Proteomes" id="UP000518605"/>
    </source>
</evidence>
<gene>
    <name evidence="3" type="ORF">FHS16_003100</name>
</gene>
<evidence type="ECO:0000313" key="3">
    <source>
        <dbReference type="EMBL" id="MBB3153041.1"/>
    </source>
</evidence>
<dbReference type="RefSeq" id="WP_183563858.1">
    <property type="nucleotide sequence ID" value="NZ_CBCSLB010000015.1"/>
</dbReference>
<dbReference type="AlphaFoldDB" id="A0A7W5GAR1"/>
<name>A0A7W5GAR1_9BACL</name>
<feature type="domain" description="Copper amine oxidase-like N-terminal" evidence="2">
    <location>
        <begin position="34"/>
        <end position="76"/>
    </location>
</feature>